<protein>
    <submittedName>
        <fullName evidence="2">Uncharacterized protein</fullName>
    </submittedName>
</protein>
<proteinExistence type="predicted"/>
<comment type="caution">
    <text evidence="2">The sequence shown here is derived from an EMBL/GenBank/DDBJ whole genome shotgun (WGS) entry which is preliminary data.</text>
</comment>
<dbReference type="AlphaFoldDB" id="A0AAN9TF85"/>
<evidence type="ECO:0000256" key="1">
    <source>
        <dbReference type="SAM" id="MobiDB-lite"/>
    </source>
</evidence>
<dbReference type="Proteomes" id="UP001367676">
    <property type="component" value="Unassembled WGS sequence"/>
</dbReference>
<sequence length="332" mass="38231">MGNVFAYFVATNIIEPIANRWQLRILKKKYKKSPVLTYDSPSISLEDTDSSLSSNRTSIQSFEDENEDESNPSLQHVAKIGPMYVPYIEPPTTQMLIEQKEILNEWVQRNKLFFPRDNSKIVIDGSYPLGGNVFDALKSCPFKEIDIEFRFMNVTLFDGESWNSFCTRIKHLKLYKCHMNSSILYGIVMNAKKMISLRLVLPVISKCDFWVTQSLVQLAPKKRPNLKSLTYCESDIDIFEPFIKFLFSIYPHIIDFKIYLKLLPHTPSKGTAVNPEGKMFSTPEVCNVIHNRLVASPRKIRSLDLKLFDGSPLSSCQMIPIATKLFVSEFMW</sequence>
<evidence type="ECO:0000313" key="2">
    <source>
        <dbReference type="EMBL" id="KAK7582202.1"/>
    </source>
</evidence>
<keyword evidence="3" id="KW-1185">Reference proteome</keyword>
<accession>A0AAN9TF85</accession>
<reference evidence="2 3" key="1">
    <citation type="submission" date="2024-03" db="EMBL/GenBank/DDBJ databases">
        <title>Adaptation during the transition from Ophiocordyceps entomopathogen to insect associate is accompanied by gene loss and intensified selection.</title>
        <authorList>
            <person name="Ward C.M."/>
            <person name="Onetto C.A."/>
            <person name="Borneman A.R."/>
        </authorList>
    </citation>
    <scope>NUCLEOTIDE SEQUENCE [LARGE SCALE GENOMIC DNA]</scope>
    <source>
        <strain evidence="2">AWRI1</strain>
        <tissue evidence="2">Single Adult Female</tissue>
    </source>
</reference>
<evidence type="ECO:0000313" key="3">
    <source>
        <dbReference type="Proteomes" id="UP001367676"/>
    </source>
</evidence>
<name>A0AAN9TF85_9HEMI</name>
<organism evidence="2 3">
    <name type="scientific">Parthenolecanium corni</name>
    <dbReference type="NCBI Taxonomy" id="536013"/>
    <lineage>
        <taxon>Eukaryota</taxon>
        <taxon>Metazoa</taxon>
        <taxon>Ecdysozoa</taxon>
        <taxon>Arthropoda</taxon>
        <taxon>Hexapoda</taxon>
        <taxon>Insecta</taxon>
        <taxon>Pterygota</taxon>
        <taxon>Neoptera</taxon>
        <taxon>Paraneoptera</taxon>
        <taxon>Hemiptera</taxon>
        <taxon>Sternorrhyncha</taxon>
        <taxon>Coccoidea</taxon>
        <taxon>Coccidae</taxon>
        <taxon>Parthenolecanium</taxon>
    </lineage>
</organism>
<gene>
    <name evidence="2" type="ORF">V9T40_013647</name>
</gene>
<feature type="compositionally biased region" description="Polar residues" evidence="1">
    <location>
        <begin position="45"/>
        <end position="61"/>
    </location>
</feature>
<dbReference type="EMBL" id="JBBCAQ010000033">
    <property type="protein sequence ID" value="KAK7582202.1"/>
    <property type="molecule type" value="Genomic_DNA"/>
</dbReference>
<feature type="region of interest" description="Disordered" evidence="1">
    <location>
        <begin position="45"/>
        <end position="72"/>
    </location>
</feature>